<comment type="caution">
    <text evidence="1">The sequence shown here is derived from an EMBL/GenBank/DDBJ whole genome shotgun (WGS) entry which is preliminary data.</text>
</comment>
<protein>
    <submittedName>
        <fullName evidence="1">Uncharacterized protein</fullName>
    </submittedName>
</protein>
<evidence type="ECO:0000313" key="1">
    <source>
        <dbReference type="EMBL" id="OWZ85050.1"/>
    </source>
</evidence>
<dbReference type="AlphaFoldDB" id="A0A226C3Q3"/>
<keyword evidence="2" id="KW-1185">Reference proteome</keyword>
<dbReference type="RefSeq" id="WP_089022473.1">
    <property type="nucleotide sequence ID" value="NZ_NIQC01000001.1"/>
</dbReference>
<proteinExistence type="predicted"/>
<name>A0A226C3Q3_9FIRM</name>
<gene>
    <name evidence="1" type="ORF">CDO51_01250</name>
</gene>
<evidence type="ECO:0000313" key="2">
    <source>
        <dbReference type="Proteomes" id="UP000214588"/>
    </source>
</evidence>
<dbReference type="EMBL" id="NIQC01000001">
    <property type="protein sequence ID" value="OWZ85050.1"/>
    <property type="molecule type" value="Genomic_DNA"/>
</dbReference>
<sequence length="69" mass="8304">MGSSFYLKRLQISAKWIWDRKPTVNFTLREISRGKVSFQVSTPHKKPPFEFETDVDDEFIDRDRQYFTS</sequence>
<organism evidence="1 2">
    <name type="scientific">Natranaerobius trueperi</name>
    <dbReference type="NCBI Taxonomy" id="759412"/>
    <lineage>
        <taxon>Bacteria</taxon>
        <taxon>Bacillati</taxon>
        <taxon>Bacillota</taxon>
        <taxon>Clostridia</taxon>
        <taxon>Natranaerobiales</taxon>
        <taxon>Natranaerobiaceae</taxon>
        <taxon>Natranaerobius</taxon>
    </lineage>
</organism>
<reference evidence="1 2" key="1">
    <citation type="submission" date="2017-06" db="EMBL/GenBank/DDBJ databases">
        <title>Draft Genome Sequence of Natranaerobius trueperi halophilic, alkalithermophilic bacteria from soda lakes.</title>
        <authorList>
            <person name="Zhao B."/>
        </authorList>
    </citation>
    <scope>NUCLEOTIDE SEQUENCE [LARGE SCALE GENOMIC DNA]</scope>
    <source>
        <strain evidence="1 2">DSM 18760</strain>
    </source>
</reference>
<dbReference type="Proteomes" id="UP000214588">
    <property type="component" value="Unassembled WGS sequence"/>
</dbReference>
<accession>A0A226C3Q3</accession>